<gene>
    <name evidence="1" type="ORF">M0R45_025256</name>
</gene>
<dbReference type="SUPFAM" id="SSF52047">
    <property type="entry name" value="RNI-like"/>
    <property type="match status" value="1"/>
</dbReference>
<dbReference type="Proteomes" id="UP001457282">
    <property type="component" value="Unassembled WGS sequence"/>
</dbReference>
<protein>
    <submittedName>
        <fullName evidence="1">Uncharacterized protein</fullName>
    </submittedName>
</protein>
<comment type="caution">
    <text evidence="1">The sequence shown here is derived from an EMBL/GenBank/DDBJ whole genome shotgun (WGS) entry which is preliminary data.</text>
</comment>
<dbReference type="EMBL" id="JBEDUW010000005">
    <property type="protein sequence ID" value="KAK9928103.1"/>
    <property type="molecule type" value="Genomic_DNA"/>
</dbReference>
<accession>A0AAW1WTW9</accession>
<evidence type="ECO:0000313" key="1">
    <source>
        <dbReference type="EMBL" id="KAK9928103.1"/>
    </source>
</evidence>
<organism evidence="1 2">
    <name type="scientific">Rubus argutus</name>
    <name type="common">Southern blackberry</name>
    <dbReference type="NCBI Taxonomy" id="59490"/>
    <lineage>
        <taxon>Eukaryota</taxon>
        <taxon>Viridiplantae</taxon>
        <taxon>Streptophyta</taxon>
        <taxon>Embryophyta</taxon>
        <taxon>Tracheophyta</taxon>
        <taxon>Spermatophyta</taxon>
        <taxon>Magnoliopsida</taxon>
        <taxon>eudicotyledons</taxon>
        <taxon>Gunneridae</taxon>
        <taxon>Pentapetalae</taxon>
        <taxon>rosids</taxon>
        <taxon>fabids</taxon>
        <taxon>Rosales</taxon>
        <taxon>Rosaceae</taxon>
        <taxon>Rosoideae</taxon>
        <taxon>Rosoideae incertae sedis</taxon>
        <taxon>Rubus</taxon>
    </lineage>
</organism>
<reference evidence="1 2" key="1">
    <citation type="journal article" date="2023" name="G3 (Bethesda)">
        <title>A chromosome-length genome assembly and annotation of blackberry (Rubus argutus, cv. 'Hillquist').</title>
        <authorList>
            <person name="Bruna T."/>
            <person name="Aryal R."/>
            <person name="Dudchenko O."/>
            <person name="Sargent D.J."/>
            <person name="Mead D."/>
            <person name="Buti M."/>
            <person name="Cavallini A."/>
            <person name="Hytonen T."/>
            <person name="Andres J."/>
            <person name="Pham M."/>
            <person name="Weisz D."/>
            <person name="Mascagni F."/>
            <person name="Usai G."/>
            <person name="Natali L."/>
            <person name="Bassil N."/>
            <person name="Fernandez G.E."/>
            <person name="Lomsadze A."/>
            <person name="Armour M."/>
            <person name="Olukolu B."/>
            <person name="Poorten T."/>
            <person name="Britton C."/>
            <person name="Davik J."/>
            <person name="Ashrafi H."/>
            <person name="Aiden E.L."/>
            <person name="Borodovsky M."/>
            <person name="Worthington M."/>
        </authorList>
    </citation>
    <scope>NUCLEOTIDE SEQUENCE [LARGE SCALE GENOMIC DNA]</scope>
    <source>
        <strain evidence="1">PI 553951</strain>
    </source>
</reference>
<dbReference type="AlphaFoldDB" id="A0AAW1WTW9"/>
<proteinExistence type="predicted"/>
<sequence>MFGVTKKPSIRTLFPNGFRLLNVLDLHSSPLKKFPVEIVDLYFLKYLSLRETKLQWKKRRSLIFNTPFFSSFVASAALHERTFGGITPLDSFSSKPCKAVSEMVYCVSRLMGFRKLKILSLDKFNELRCIEVEMGAMDCLEKLSIQRFNVFSSELETRWKSWK</sequence>
<name>A0AAW1WTW9_RUBAR</name>
<evidence type="ECO:0000313" key="2">
    <source>
        <dbReference type="Proteomes" id="UP001457282"/>
    </source>
</evidence>
<keyword evidence="2" id="KW-1185">Reference proteome</keyword>
<dbReference type="InterPro" id="IPR032675">
    <property type="entry name" value="LRR_dom_sf"/>
</dbReference>
<dbReference type="Gene3D" id="3.80.10.10">
    <property type="entry name" value="Ribonuclease Inhibitor"/>
    <property type="match status" value="1"/>
</dbReference>